<dbReference type="EMBL" id="JAUFRC010000001">
    <property type="protein sequence ID" value="MDN3712966.1"/>
    <property type="molecule type" value="Genomic_DNA"/>
</dbReference>
<comment type="similarity">
    <text evidence="1">Belongs to the PhoU family.</text>
</comment>
<dbReference type="InterPro" id="IPR026022">
    <property type="entry name" value="PhoU_dom"/>
</dbReference>
<dbReference type="RefSeq" id="WP_377786580.1">
    <property type="nucleotide sequence ID" value="NZ_JBHUOC010000001.1"/>
</dbReference>
<dbReference type="PANTHER" id="PTHR42930">
    <property type="entry name" value="PHOSPHATE-SPECIFIC TRANSPORT SYSTEM ACCESSORY PROTEIN PHOU"/>
    <property type="match status" value="1"/>
</dbReference>
<dbReference type="Gene3D" id="1.20.58.220">
    <property type="entry name" value="Phosphate transport system protein phou homolog 2, domain 2"/>
    <property type="match status" value="1"/>
</dbReference>
<dbReference type="Proteomes" id="UP001243846">
    <property type="component" value="Unassembled WGS sequence"/>
</dbReference>
<keyword evidence="5" id="KW-1185">Reference proteome</keyword>
<keyword evidence="2" id="KW-1133">Transmembrane helix</keyword>
<sequence length="340" mass="37043">MAIYLVAGANFGGAIPAMLATAADGVEARRLTLANLVVRGIGAFVITIFAHPLAEGLIALTDDPRRLPAIAHIAFNIALLLVFLPLIAPVGRLVAHLVPDRPQSQLDRPSYLDDSLLDTPELALAVAKRETLRLGDLVAEMLSDAMHSVATADDGLAERIETREAQVDKLHEAIKLYVARLSQAELDPADSKQANEIISYAINLEQVGDIIQSGLTELLAKKARKQLALSPEGLAEITAFFRETSDNLRMAQAIFLSRDLTLASKLIEAKVQIRRLEEASAEKHLERVRQGRVETIETSSIHMDLLRDLKRVNAHLASVAYPILNEQGLLRDSRIKTGGS</sequence>
<gene>
    <name evidence="4" type="ORF">QWZ10_16615</name>
</gene>
<keyword evidence="2" id="KW-0472">Membrane</keyword>
<evidence type="ECO:0000313" key="4">
    <source>
        <dbReference type="EMBL" id="MDN3712966.1"/>
    </source>
</evidence>
<feature type="transmembrane region" description="Helical" evidence="2">
    <location>
        <begin position="36"/>
        <end position="53"/>
    </location>
</feature>
<name>A0ABT8D9L8_9RHOB</name>
<protein>
    <submittedName>
        <fullName evidence="4">Na/Pi cotransporter family protein</fullName>
    </submittedName>
</protein>
<feature type="domain" description="PhoU" evidence="3">
    <location>
        <begin position="132"/>
        <end position="212"/>
    </location>
</feature>
<accession>A0ABT8D9L8</accession>
<dbReference type="InterPro" id="IPR028366">
    <property type="entry name" value="PhoU"/>
</dbReference>
<evidence type="ECO:0000259" key="3">
    <source>
        <dbReference type="Pfam" id="PF01895"/>
    </source>
</evidence>
<proteinExistence type="inferred from homology"/>
<reference evidence="5" key="1">
    <citation type="journal article" date="2019" name="Int. J. Syst. Evol. Microbiol.">
        <title>The Global Catalogue of Microorganisms (GCM) 10K type strain sequencing project: providing services to taxonomists for standard genome sequencing and annotation.</title>
        <authorList>
            <consortium name="The Broad Institute Genomics Platform"/>
            <consortium name="The Broad Institute Genome Sequencing Center for Infectious Disease"/>
            <person name="Wu L."/>
            <person name="Ma J."/>
        </authorList>
    </citation>
    <scope>NUCLEOTIDE SEQUENCE [LARGE SCALE GENOMIC DNA]</scope>
    <source>
        <strain evidence="5">CECT 8482</strain>
    </source>
</reference>
<evidence type="ECO:0000256" key="1">
    <source>
        <dbReference type="ARBA" id="ARBA00008107"/>
    </source>
</evidence>
<feature type="transmembrane region" description="Helical" evidence="2">
    <location>
        <begin position="73"/>
        <end position="95"/>
    </location>
</feature>
<dbReference type="SUPFAM" id="SSF109755">
    <property type="entry name" value="PhoU-like"/>
    <property type="match status" value="1"/>
</dbReference>
<evidence type="ECO:0000313" key="5">
    <source>
        <dbReference type="Proteomes" id="UP001243846"/>
    </source>
</evidence>
<keyword evidence="2" id="KW-0812">Transmembrane</keyword>
<organism evidence="4 5">
    <name type="scientific">Paracoccus cavernae</name>
    <dbReference type="NCBI Taxonomy" id="1571207"/>
    <lineage>
        <taxon>Bacteria</taxon>
        <taxon>Pseudomonadati</taxon>
        <taxon>Pseudomonadota</taxon>
        <taxon>Alphaproteobacteria</taxon>
        <taxon>Rhodobacterales</taxon>
        <taxon>Paracoccaceae</taxon>
        <taxon>Paracoccus</taxon>
    </lineage>
</organism>
<feature type="domain" description="PhoU" evidence="3">
    <location>
        <begin position="241"/>
        <end position="320"/>
    </location>
</feature>
<dbReference type="Pfam" id="PF01895">
    <property type="entry name" value="PhoU"/>
    <property type="match status" value="2"/>
</dbReference>
<dbReference type="PANTHER" id="PTHR42930:SF3">
    <property type="entry name" value="PHOSPHATE-SPECIFIC TRANSPORT SYSTEM ACCESSORY PROTEIN PHOU"/>
    <property type="match status" value="1"/>
</dbReference>
<evidence type="ECO:0000256" key="2">
    <source>
        <dbReference type="SAM" id="Phobius"/>
    </source>
</evidence>
<comment type="caution">
    <text evidence="4">The sequence shown here is derived from an EMBL/GenBank/DDBJ whole genome shotgun (WGS) entry which is preliminary data.</text>
</comment>
<dbReference type="InterPro" id="IPR038078">
    <property type="entry name" value="PhoU-like_sf"/>
</dbReference>